<dbReference type="RefSeq" id="WP_380043421.1">
    <property type="nucleotide sequence ID" value="NZ_JBHLTC010000001.1"/>
</dbReference>
<accession>A0ABV6QDM9</accession>
<name>A0ABV6QDM9_9ACTN</name>
<dbReference type="PANTHER" id="PTHR46865">
    <property type="entry name" value="OXIDOREDUCTASE-RELATED"/>
    <property type="match status" value="1"/>
</dbReference>
<keyword evidence="3" id="KW-1185">Reference proteome</keyword>
<evidence type="ECO:0000313" key="2">
    <source>
        <dbReference type="EMBL" id="MFC0622744.1"/>
    </source>
</evidence>
<feature type="domain" description="FAD-binding" evidence="1">
    <location>
        <begin position="2"/>
        <end position="336"/>
    </location>
</feature>
<protein>
    <submittedName>
        <fullName evidence="2">FAD-dependent monooxygenase</fullName>
    </submittedName>
</protein>
<dbReference type="PRINTS" id="PR00420">
    <property type="entry name" value="RNGMNOXGNASE"/>
</dbReference>
<reference evidence="2 3" key="1">
    <citation type="submission" date="2024-09" db="EMBL/GenBank/DDBJ databases">
        <authorList>
            <person name="Sun Q."/>
            <person name="Mori K."/>
        </authorList>
    </citation>
    <scope>NUCLEOTIDE SEQUENCE [LARGE SCALE GENOMIC DNA]</scope>
    <source>
        <strain evidence="2 3">CGMCC 1.15906</strain>
    </source>
</reference>
<dbReference type="Gene3D" id="3.50.50.60">
    <property type="entry name" value="FAD/NAD(P)-binding domain"/>
    <property type="match status" value="1"/>
</dbReference>
<dbReference type="InterPro" id="IPR036188">
    <property type="entry name" value="FAD/NAD-bd_sf"/>
</dbReference>
<dbReference type="Proteomes" id="UP001589890">
    <property type="component" value="Unassembled WGS sequence"/>
</dbReference>
<dbReference type="PANTHER" id="PTHR46865:SF2">
    <property type="entry name" value="MONOOXYGENASE"/>
    <property type="match status" value="1"/>
</dbReference>
<dbReference type="SUPFAM" id="SSF51905">
    <property type="entry name" value="FAD/NAD(P)-binding domain"/>
    <property type="match status" value="1"/>
</dbReference>
<organism evidence="2 3">
    <name type="scientific">Kribbella deserti</name>
    <dbReference type="NCBI Taxonomy" id="1926257"/>
    <lineage>
        <taxon>Bacteria</taxon>
        <taxon>Bacillati</taxon>
        <taxon>Actinomycetota</taxon>
        <taxon>Actinomycetes</taxon>
        <taxon>Propionibacteriales</taxon>
        <taxon>Kribbellaceae</taxon>
        <taxon>Kribbella</taxon>
    </lineage>
</organism>
<gene>
    <name evidence="2" type="ORF">ACFFGN_01635</name>
</gene>
<comment type="caution">
    <text evidence="2">The sequence shown here is derived from an EMBL/GenBank/DDBJ whole genome shotgun (WGS) entry which is preliminary data.</text>
</comment>
<proteinExistence type="predicted"/>
<dbReference type="GO" id="GO:0004497">
    <property type="term" value="F:monooxygenase activity"/>
    <property type="evidence" value="ECO:0007669"/>
    <property type="project" value="UniProtKB-KW"/>
</dbReference>
<evidence type="ECO:0000259" key="1">
    <source>
        <dbReference type="Pfam" id="PF01494"/>
    </source>
</evidence>
<keyword evidence="2" id="KW-0560">Oxidoreductase</keyword>
<dbReference type="Pfam" id="PF01494">
    <property type="entry name" value="FAD_binding_3"/>
    <property type="match status" value="1"/>
</dbReference>
<dbReference type="InterPro" id="IPR051704">
    <property type="entry name" value="FAD_aromatic-hydroxylase"/>
</dbReference>
<dbReference type="EMBL" id="JBHLTC010000001">
    <property type="protein sequence ID" value="MFC0622744.1"/>
    <property type="molecule type" value="Genomic_DNA"/>
</dbReference>
<keyword evidence="2" id="KW-0503">Monooxygenase</keyword>
<sequence>MTKVLISGASVAGPVLAYWLKRYGFEPTVVERAPALRHSLGGHAIDLFGPAMEVAERMGLLTEVYAARTGTKTMTMYRPGRPPIDADVDRLAAGISSRHVEIMRGELTKLLYDASADDVEYIFGDSIASLDDDGEGVDVTFEQGEPRRFDLVIGADGLHSNVRRLAFGPEASYLKYLGGYLAVYTVPNYLGLDGQMLVHPAIGKLVGTYPVHQTGQARALFLWRRPEPLSYDYRDVDQQKDLLRQEFAGSGWEVPKLFSYLDEAEDFYLDSISQITLDHWHRGRVALVGDAGYSPGPAVGGGTSLAMVTAYVLAGELASYADPVAGLRAYEDQVRDFVLENRKVGPSMMKALVPTSKAGVWLTVHALHLINKLPTGLQNLVTRQSLGFAKALDSIELKDYQPSKVG</sequence>
<dbReference type="Gene3D" id="3.30.9.10">
    <property type="entry name" value="D-Amino Acid Oxidase, subunit A, domain 2"/>
    <property type="match status" value="1"/>
</dbReference>
<evidence type="ECO:0000313" key="3">
    <source>
        <dbReference type="Proteomes" id="UP001589890"/>
    </source>
</evidence>
<dbReference type="InterPro" id="IPR002938">
    <property type="entry name" value="FAD-bd"/>
</dbReference>